<evidence type="ECO:0000256" key="1">
    <source>
        <dbReference type="SAM" id="SignalP"/>
    </source>
</evidence>
<keyword evidence="3" id="KW-1185">Reference proteome</keyword>
<dbReference type="OrthoDB" id="3783760at2759"/>
<feature type="signal peptide" evidence="1">
    <location>
        <begin position="1"/>
        <end position="17"/>
    </location>
</feature>
<keyword evidence="1" id="KW-0732">Signal</keyword>
<proteinExistence type="predicted"/>
<feature type="chain" id="PRO_5025359961" description="AA1-like domain-containing protein" evidence="1">
    <location>
        <begin position="18"/>
        <end position="167"/>
    </location>
</feature>
<dbReference type="AlphaFoldDB" id="A0A6A5SV15"/>
<protein>
    <recommendedName>
        <fullName evidence="4">AA1-like domain-containing protein</fullName>
    </recommendedName>
</protein>
<gene>
    <name evidence="2" type="ORF">EJ02DRAFT_452368</name>
</gene>
<reference evidence="2" key="1">
    <citation type="journal article" date="2020" name="Stud. Mycol.">
        <title>101 Dothideomycetes genomes: a test case for predicting lifestyles and emergence of pathogens.</title>
        <authorList>
            <person name="Haridas S."/>
            <person name="Albert R."/>
            <person name="Binder M."/>
            <person name="Bloem J."/>
            <person name="Labutti K."/>
            <person name="Salamov A."/>
            <person name="Andreopoulos B."/>
            <person name="Baker S."/>
            <person name="Barry K."/>
            <person name="Bills G."/>
            <person name="Bluhm B."/>
            <person name="Cannon C."/>
            <person name="Castanera R."/>
            <person name="Culley D."/>
            <person name="Daum C."/>
            <person name="Ezra D."/>
            <person name="Gonzalez J."/>
            <person name="Henrissat B."/>
            <person name="Kuo A."/>
            <person name="Liang C."/>
            <person name="Lipzen A."/>
            <person name="Lutzoni F."/>
            <person name="Magnuson J."/>
            <person name="Mondo S."/>
            <person name="Nolan M."/>
            <person name="Ohm R."/>
            <person name="Pangilinan J."/>
            <person name="Park H.-J."/>
            <person name="Ramirez L."/>
            <person name="Alfaro M."/>
            <person name="Sun H."/>
            <person name="Tritt A."/>
            <person name="Yoshinaga Y."/>
            <person name="Zwiers L.-H."/>
            <person name="Turgeon B."/>
            <person name="Goodwin S."/>
            <person name="Spatafora J."/>
            <person name="Crous P."/>
            <person name="Grigoriev I."/>
        </authorList>
    </citation>
    <scope>NUCLEOTIDE SEQUENCE</scope>
    <source>
        <strain evidence="2">CBS 161.51</strain>
    </source>
</reference>
<organism evidence="2 3">
    <name type="scientific">Clathrospora elynae</name>
    <dbReference type="NCBI Taxonomy" id="706981"/>
    <lineage>
        <taxon>Eukaryota</taxon>
        <taxon>Fungi</taxon>
        <taxon>Dikarya</taxon>
        <taxon>Ascomycota</taxon>
        <taxon>Pezizomycotina</taxon>
        <taxon>Dothideomycetes</taxon>
        <taxon>Pleosporomycetidae</taxon>
        <taxon>Pleosporales</taxon>
        <taxon>Diademaceae</taxon>
        <taxon>Clathrospora</taxon>
    </lineage>
</organism>
<evidence type="ECO:0008006" key="4">
    <source>
        <dbReference type="Google" id="ProtNLM"/>
    </source>
</evidence>
<name>A0A6A5SV15_9PLEO</name>
<sequence length="167" mass="17029">MHFSLPLLLPLACTIFAAPTPTPSDVAPSVAAAGSKTNVYLSTCTWRSLLSDGTSSSVILYNSVASTSASPSDVGTVSSSRAVSWAGATRRAQLDSGVFESNVDAGADALAKSQIAGTAQLGTGTGAEQFVCFRDGTSTFRFNGGLLGTEITVCTAEYWCASTNVGN</sequence>
<accession>A0A6A5SV15</accession>
<evidence type="ECO:0000313" key="2">
    <source>
        <dbReference type="EMBL" id="KAF1944505.1"/>
    </source>
</evidence>
<evidence type="ECO:0000313" key="3">
    <source>
        <dbReference type="Proteomes" id="UP000800038"/>
    </source>
</evidence>
<dbReference type="Proteomes" id="UP000800038">
    <property type="component" value="Unassembled WGS sequence"/>
</dbReference>
<dbReference type="EMBL" id="ML976016">
    <property type="protein sequence ID" value="KAF1944505.1"/>
    <property type="molecule type" value="Genomic_DNA"/>
</dbReference>